<keyword evidence="4" id="KW-1185">Reference proteome</keyword>
<dbReference type="AlphaFoldDB" id="A0A7Y0G9F9"/>
<evidence type="ECO:0000259" key="2">
    <source>
        <dbReference type="Pfam" id="PF13462"/>
    </source>
</evidence>
<comment type="caution">
    <text evidence="3">The sequence shown here is derived from an EMBL/GenBank/DDBJ whole genome shotgun (WGS) entry which is preliminary data.</text>
</comment>
<reference evidence="3 4" key="1">
    <citation type="submission" date="2020-04" db="EMBL/GenBank/DDBJ databases">
        <title>Novosphingobium sp. TW-4 isolated from soil.</title>
        <authorList>
            <person name="Dahal R.H."/>
            <person name="Chaudhary D.K."/>
        </authorList>
    </citation>
    <scope>NUCLEOTIDE SEQUENCE [LARGE SCALE GENOMIC DNA]</scope>
    <source>
        <strain evidence="3 4">TW-4</strain>
    </source>
</reference>
<organism evidence="3 4">
    <name type="scientific">Novosphingobium olei</name>
    <dbReference type="NCBI Taxonomy" id="2728851"/>
    <lineage>
        <taxon>Bacteria</taxon>
        <taxon>Pseudomonadati</taxon>
        <taxon>Pseudomonadota</taxon>
        <taxon>Alphaproteobacteria</taxon>
        <taxon>Sphingomonadales</taxon>
        <taxon>Sphingomonadaceae</taxon>
        <taxon>Novosphingobium</taxon>
    </lineage>
</organism>
<gene>
    <name evidence="3" type="ORF">HHL27_02815</name>
</gene>
<accession>A0A7Y0G9F9</accession>
<proteinExistence type="predicted"/>
<dbReference type="PROSITE" id="PS51257">
    <property type="entry name" value="PROKAR_LIPOPROTEIN"/>
    <property type="match status" value="1"/>
</dbReference>
<evidence type="ECO:0000256" key="1">
    <source>
        <dbReference type="SAM" id="SignalP"/>
    </source>
</evidence>
<feature type="signal peptide" evidence="1">
    <location>
        <begin position="1"/>
        <end position="23"/>
    </location>
</feature>
<dbReference type="InterPro" id="IPR036249">
    <property type="entry name" value="Thioredoxin-like_sf"/>
</dbReference>
<dbReference type="Gene3D" id="1.10.40.110">
    <property type="match status" value="1"/>
</dbReference>
<evidence type="ECO:0000313" key="3">
    <source>
        <dbReference type="EMBL" id="NML92602.1"/>
    </source>
</evidence>
<dbReference type="Gene3D" id="3.40.30.10">
    <property type="entry name" value="Glutaredoxin"/>
    <property type="match status" value="1"/>
</dbReference>
<dbReference type="InterPro" id="IPR012336">
    <property type="entry name" value="Thioredoxin-like_fold"/>
</dbReference>
<dbReference type="RefSeq" id="WP_169491829.1">
    <property type="nucleotide sequence ID" value="NZ_JABBGM010000001.1"/>
</dbReference>
<dbReference type="SUPFAM" id="SSF52833">
    <property type="entry name" value="Thioredoxin-like"/>
    <property type="match status" value="1"/>
</dbReference>
<protein>
    <submittedName>
        <fullName evidence="3">Thioredoxin domain-containing protein</fullName>
    </submittedName>
</protein>
<feature type="chain" id="PRO_5031034334" evidence="1">
    <location>
        <begin position="24"/>
        <end position="254"/>
    </location>
</feature>
<name>A0A7Y0G9F9_9SPHN</name>
<dbReference type="EMBL" id="JABBGM010000001">
    <property type="protein sequence ID" value="NML92602.1"/>
    <property type="molecule type" value="Genomic_DNA"/>
</dbReference>
<dbReference type="Proteomes" id="UP000583556">
    <property type="component" value="Unassembled WGS sequence"/>
</dbReference>
<sequence>MKPAVTRLALGLAALPLALGLAACGKKDAAAPTGEIAEGAPVAAVAPPAGKTWSDVIVTTPEGGYLMGNPNAPIKLLEFGALSCSHCAAFSKEGFPKLRDEYVNSGKVSYELRLFMLNALDIPAALLATCGSPEAVIPLSEQFWDWQPNMFANLQKAGDAAYKDAAASPPAQRFTKIATMSGMTEFFNARGIAADKASTCVTDTAKATALANATDKASQDYDVTGTPTFILNGTKTGVATWDALEPMIKKAGAR</sequence>
<feature type="domain" description="Thioredoxin-like fold" evidence="2">
    <location>
        <begin position="63"/>
        <end position="250"/>
    </location>
</feature>
<evidence type="ECO:0000313" key="4">
    <source>
        <dbReference type="Proteomes" id="UP000583556"/>
    </source>
</evidence>
<keyword evidence="1" id="KW-0732">Signal</keyword>
<dbReference type="Pfam" id="PF13462">
    <property type="entry name" value="Thioredoxin_4"/>
    <property type="match status" value="1"/>
</dbReference>